<evidence type="ECO:0008006" key="4">
    <source>
        <dbReference type="Google" id="ProtNLM"/>
    </source>
</evidence>
<feature type="region of interest" description="Disordered" evidence="1">
    <location>
        <begin position="42"/>
        <end position="61"/>
    </location>
</feature>
<gene>
    <name evidence="2" type="ORF">CV102_17825</name>
</gene>
<accession>A0A8J8Q3T3</accession>
<sequence>MPLVGGGIALSTAASADQGSGTNEIDDESTESRPLECGELVSAQFTEDDPRTPTGEDAMNGARGGYRYHEYHFDGYANERVYFSAYTDSVPNPNYEPGYGDDPVYYKGDPALFLFDGDELIGYDPEAGYWGGAHVAARLPSDGTYRLVATAAFKADPTFEYVLEAYCSDRTPVTDRSPELVPIECGETIVGEFTDDDVRYRDNSSQLYDVYTFEGKCGDSVTITTRSAEEPARPRPRLFDPDGRYDGSRFEPDGTYVPGAETTFTGEEFVLSEYRLPKTGTYTIWVSSYGSARYEYELSLECWNNR</sequence>
<organism evidence="2 3">
    <name type="scientific">Natronococcus pandeyae</name>
    <dbReference type="NCBI Taxonomy" id="2055836"/>
    <lineage>
        <taxon>Archaea</taxon>
        <taxon>Methanobacteriati</taxon>
        <taxon>Methanobacteriota</taxon>
        <taxon>Stenosarchaea group</taxon>
        <taxon>Halobacteria</taxon>
        <taxon>Halobacteriales</taxon>
        <taxon>Natrialbaceae</taxon>
        <taxon>Natronococcus</taxon>
    </lineage>
</organism>
<feature type="compositionally biased region" description="Polar residues" evidence="1">
    <location>
        <begin position="12"/>
        <end position="23"/>
    </location>
</feature>
<feature type="region of interest" description="Disordered" evidence="1">
    <location>
        <begin position="12"/>
        <end position="33"/>
    </location>
</feature>
<reference evidence="2" key="1">
    <citation type="submission" date="2017-11" db="EMBL/GenBank/DDBJ databases">
        <authorList>
            <person name="Kajale S.C."/>
            <person name="Sharma A."/>
        </authorList>
    </citation>
    <scope>NUCLEOTIDE SEQUENCE</scope>
    <source>
        <strain evidence="2">LS1_42</strain>
    </source>
</reference>
<name>A0A8J8Q3T3_9EURY</name>
<dbReference type="AlphaFoldDB" id="A0A8J8Q3T3"/>
<evidence type="ECO:0000313" key="2">
    <source>
        <dbReference type="EMBL" id="TYL37184.1"/>
    </source>
</evidence>
<comment type="caution">
    <text evidence="2">The sequence shown here is derived from an EMBL/GenBank/DDBJ whole genome shotgun (WGS) entry which is preliminary data.</text>
</comment>
<keyword evidence="3" id="KW-1185">Reference proteome</keyword>
<evidence type="ECO:0000313" key="3">
    <source>
        <dbReference type="Proteomes" id="UP000766904"/>
    </source>
</evidence>
<proteinExistence type="predicted"/>
<dbReference type="EMBL" id="PHNJ01000011">
    <property type="protein sequence ID" value="TYL37184.1"/>
    <property type="molecule type" value="Genomic_DNA"/>
</dbReference>
<dbReference type="Proteomes" id="UP000766904">
    <property type="component" value="Unassembled WGS sequence"/>
</dbReference>
<protein>
    <recommendedName>
        <fullName evidence="4">Peptidase C-terminal archaeal/bacterial domain-containing protein</fullName>
    </recommendedName>
</protein>
<dbReference type="Gene3D" id="2.60.120.380">
    <property type="match status" value="1"/>
</dbReference>
<evidence type="ECO:0000256" key="1">
    <source>
        <dbReference type="SAM" id="MobiDB-lite"/>
    </source>
</evidence>